<evidence type="ECO:0000256" key="6">
    <source>
        <dbReference type="ARBA" id="ARBA00022989"/>
    </source>
</evidence>
<comment type="function">
    <text evidence="8 9">Involved in peptidoglycan biosynthesis. Transports lipid-linked peptidoglycan precursors from the inner to the outer leaflet of the cytoplasmic membrane.</text>
</comment>
<dbReference type="HAMAP" id="MF_02078">
    <property type="entry name" value="MurJ_MviN"/>
    <property type="match status" value="1"/>
</dbReference>
<keyword evidence="7 8" id="KW-0472">Membrane</keyword>
<dbReference type="InterPro" id="IPR004268">
    <property type="entry name" value="MurJ"/>
</dbReference>
<keyword evidence="3 8" id="KW-0812">Transmembrane</keyword>
<evidence type="ECO:0000256" key="7">
    <source>
        <dbReference type="ARBA" id="ARBA00023136"/>
    </source>
</evidence>
<evidence type="ECO:0000256" key="4">
    <source>
        <dbReference type="ARBA" id="ARBA00022960"/>
    </source>
</evidence>
<dbReference type="EMBL" id="FUXM01000001">
    <property type="protein sequence ID" value="SJZ50079.1"/>
    <property type="molecule type" value="Genomic_DNA"/>
</dbReference>
<dbReference type="GO" id="GO:0015648">
    <property type="term" value="F:lipid-linked peptidoglycan transporter activity"/>
    <property type="evidence" value="ECO:0007669"/>
    <property type="project" value="UniProtKB-UniRule"/>
</dbReference>
<feature type="transmembrane region" description="Helical" evidence="8">
    <location>
        <begin position="446"/>
        <end position="468"/>
    </location>
</feature>
<dbReference type="Proteomes" id="UP000189933">
    <property type="component" value="Unassembled WGS sequence"/>
</dbReference>
<gene>
    <name evidence="8" type="primary">murJ</name>
    <name evidence="10" type="ORF">SAMN02745885_00037</name>
</gene>
<feature type="transmembrane region" description="Helical" evidence="8">
    <location>
        <begin position="405"/>
        <end position="425"/>
    </location>
</feature>
<comment type="subcellular location">
    <subcellularLocation>
        <location evidence="1 8">Cell membrane</location>
        <topology evidence="1 8">Multi-pass membrane protein</topology>
    </subcellularLocation>
</comment>
<dbReference type="UniPathway" id="UPA00219"/>
<feature type="transmembrane region" description="Helical" evidence="8">
    <location>
        <begin position="160"/>
        <end position="182"/>
    </location>
</feature>
<dbReference type="PANTHER" id="PTHR47019">
    <property type="entry name" value="LIPID II FLIPPASE MURJ"/>
    <property type="match status" value="1"/>
</dbReference>
<feature type="transmembrane region" description="Helical" evidence="8">
    <location>
        <begin position="131"/>
        <end position="153"/>
    </location>
</feature>
<feature type="transmembrane region" description="Helical" evidence="8">
    <location>
        <begin position="188"/>
        <end position="209"/>
    </location>
</feature>
<feature type="transmembrane region" description="Helical" evidence="8">
    <location>
        <begin position="272"/>
        <end position="290"/>
    </location>
</feature>
<keyword evidence="5 8" id="KW-0573">Peptidoglycan synthesis</keyword>
<name>A0A1T4L5Q6_9FIRM</name>
<dbReference type="GO" id="GO:0005886">
    <property type="term" value="C:plasma membrane"/>
    <property type="evidence" value="ECO:0007669"/>
    <property type="project" value="UniProtKB-SubCell"/>
</dbReference>
<comment type="similarity">
    <text evidence="8 9">Belongs to the MurJ/MviN family.</text>
</comment>
<keyword evidence="2 8" id="KW-1003">Cell membrane</keyword>
<evidence type="ECO:0000256" key="8">
    <source>
        <dbReference type="HAMAP-Rule" id="MF_02078"/>
    </source>
</evidence>
<keyword evidence="4 8" id="KW-0133">Cell shape</keyword>
<keyword evidence="8 9" id="KW-0813">Transport</keyword>
<sequence>MSQGRLARAAAGMVVVSLLSKVLGFGRETVIAAQLGATAAGDAFKVASFIPMMLFNIIAAALGNTFIPLLTELETSRGEKELNRYVANVTNSITVIALVFAGLGMLLNPWLVKLIAPGFKAETYQLTVELVYWLMPCIVLLGFIGLTTGYLNFRHVFARPLLGGVVFNIIIIAGLILLVPWLGVQGAVLALLLAYGGQVLYQLAVAIRYGFRFRPVLDWREPYLKRMLKLAVPVIIGTAVWTVSTLVDRIFASSLAEGSISALDYAARLNSFALGLFVSAIASVYFPTLSRAGAARDWGAFNDHLLRAININIYIILPMAVGLLVLAQPIVRLLFERGAFDSRATAMTAEALAFLSLGLLAFALREIFSRAFYSLQDTLTPLTNGIMTVLLNVGLNAILVRLMGLSGIALATSLASNLMILYLGWRLKGKAPRLSYRPVWIAAGKGVVAVLAMALAVKGCDLLLARWGSQHWGLVLRVGLDIVLGAGVYFLALWWLKVTELQELLSWAGKKLKISFLKV</sequence>
<evidence type="ECO:0000256" key="2">
    <source>
        <dbReference type="ARBA" id="ARBA00022475"/>
    </source>
</evidence>
<evidence type="ECO:0000313" key="10">
    <source>
        <dbReference type="EMBL" id="SJZ50079.1"/>
    </source>
</evidence>
<comment type="pathway">
    <text evidence="8">Cell wall biogenesis; peptidoglycan biosynthesis.</text>
</comment>
<evidence type="ECO:0000256" key="1">
    <source>
        <dbReference type="ARBA" id="ARBA00004651"/>
    </source>
</evidence>
<dbReference type="CDD" id="cd13123">
    <property type="entry name" value="MATE_MurJ_like"/>
    <property type="match status" value="1"/>
</dbReference>
<reference evidence="11" key="1">
    <citation type="submission" date="2017-02" db="EMBL/GenBank/DDBJ databases">
        <authorList>
            <person name="Varghese N."/>
            <person name="Submissions S."/>
        </authorList>
    </citation>
    <scope>NUCLEOTIDE SEQUENCE [LARGE SCALE GENOMIC DNA]</scope>
    <source>
        <strain evidence="11">DSM 16521</strain>
    </source>
</reference>
<dbReference type="AlphaFoldDB" id="A0A1T4L5Q6"/>
<feature type="transmembrane region" description="Helical" evidence="8">
    <location>
        <begin position="351"/>
        <end position="368"/>
    </location>
</feature>
<dbReference type="OrthoDB" id="9804143at2"/>
<evidence type="ECO:0000256" key="3">
    <source>
        <dbReference type="ARBA" id="ARBA00022692"/>
    </source>
</evidence>
<keyword evidence="8 9" id="KW-0961">Cell wall biogenesis/degradation</keyword>
<feature type="transmembrane region" description="Helical" evidence="8">
    <location>
        <begin position="92"/>
        <end position="111"/>
    </location>
</feature>
<dbReference type="PIRSF" id="PIRSF002869">
    <property type="entry name" value="MviN"/>
    <property type="match status" value="1"/>
</dbReference>
<dbReference type="NCBIfam" id="TIGR01695">
    <property type="entry name" value="murJ_mviN"/>
    <property type="match status" value="1"/>
</dbReference>
<organism evidence="10 11">
    <name type="scientific">Carboxydocella sporoproducens DSM 16521</name>
    <dbReference type="NCBI Taxonomy" id="1121270"/>
    <lineage>
        <taxon>Bacteria</taxon>
        <taxon>Bacillati</taxon>
        <taxon>Bacillota</taxon>
        <taxon>Clostridia</taxon>
        <taxon>Eubacteriales</taxon>
        <taxon>Clostridiales Family XVI. Incertae Sedis</taxon>
        <taxon>Carboxydocella</taxon>
    </lineage>
</organism>
<keyword evidence="6 8" id="KW-1133">Transmembrane helix</keyword>
<evidence type="ECO:0000313" key="11">
    <source>
        <dbReference type="Proteomes" id="UP000189933"/>
    </source>
</evidence>
<dbReference type="GO" id="GO:0008360">
    <property type="term" value="P:regulation of cell shape"/>
    <property type="evidence" value="ECO:0007669"/>
    <property type="project" value="UniProtKB-UniRule"/>
</dbReference>
<feature type="transmembrane region" description="Helical" evidence="8">
    <location>
        <begin position="380"/>
        <end position="399"/>
    </location>
</feature>
<evidence type="ECO:0000256" key="5">
    <source>
        <dbReference type="ARBA" id="ARBA00022984"/>
    </source>
</evidence>
<evidence type="ECO:0000256" key="9">
    <source>
        <dbReference type="PIRNR" id="PIRNR002869"/>
    </source>
</evidence>
<dbReference type="RefSeq" id="WP_078664198.1">
    <property type="nucleotide sequence ID" value="NZ_FUXM01000001.1"/>
</dbReference>
<dbReference type="Pfam" id="PF03023">
    <property type="entry name" value="MurJ"/>
    <property type="match status" value="1"/>
</dbReference>
<accession>A0A1T4L5Q6</accession>
<feature type="transmembrane region" description="Helical" evidence="8">
    <location>
        <begin position="311"/>
        <end position="331"/>
    </location>
</feature>
<feature type="transmembrane region" description="Helical" evidence="8">
    <location>
        <begin position="48"/>
        <end position="71"/>
    </location>
</feature>
<keyword evidence="11" id="KW-1185">Reference proteome</keyword>
<feature type="transmembrane region" description="Helical" evidence="8">
    <location>
        <begin position="474"/>
        <end position="496"/>
    </location>
</feature>
<dbReference type="GO" id="GO:0009252">
    <property type="term" value="P:peptidoglycan biosynthetic process"/>
    <property type="evidence" value="ECO:0007669"/>
    <property type="project" value="UniProtKB-UniRule"/>
</dbReference>
<dbReference type="InterPro" id="IPR051050">
    <property type="entry name" value="Lipid_II_flippase_MurJ/MviN"/>
</dbReference>
<feature type="transmembrane region" description="Helical" evidence="8">
    <location>
        <begin position="230"/>
        <end position="252"/>
    </location>
</feature>
<dbReference type="GO" id="GO:0034204">
    <property type="term" value="P:lipid translocation"/>
    <property type="evidence" value="ECO:0007669"/>
    <property type="project" value="TreeGrafter"/>
</dbReference>
<protein>
    <recommendedName>
        <fullName evidence="8">Probable lipid II flippase MurJ</fullName>
    </recommendedName>
</protein>
<dbReference type="PANTHER" id="PTHR47019:SF1">
    <property type="entry name" value="LIPID II FLIPPASE MURJ"/>
    <property type="match status" value="1"/>
</dbReference>
<proteinExistence type="inferred from homology"/>
<dbReference type="GO" id="GO:0071555">
    <property type="term" value="P:cell wall organization"/>
    <property type="evidence" value="ECO:0007669"/>
    <property type="project" value="UniProtKB-UniRule"/>
</dbReference>
<dbReference type="PRINTS" id="PR01806">
    <property type="entry name" value="VIRFACTRMVIN"/>
</dbReference>